<comment type="caution">
    <text evidence="1">The sequence shown here is derived from an EMBL/GenBank/DDBJ whole genome shotgun (WGS) entry which is preliminary data.</text>
</comment>
<dbReference type="EMBL" id="JAPFRF010000011">
    <property type="protein sequence ID" value="KAJ7316915.1"/>
    <property type="molecule type" value="Genomic_DNA"/>
</dbReference>
<evidence type="ECO:0000313" key="1">
    <source>
        <dbReference type="EMBL" id="KAJ7316915.1"/>
    </source>
</evidence>
<evidence type="ECO:0000313" key="2">
    <source>
        <dbReference type="Proteomes" id="UP001142489"/>
    </source>
</evidence>
<gene>
    <name evidence="1" type="ORF">JRQ81_003077</name>
</gene>
<protein>
    <submittedName>
        <fullName evidence="1">Uncharacterized protein</fullName>
    </submittedName>
</protein>
<reference evidence="1" key="1">
    <citation type="journal article" date="2023" name="DNA Res.">
        <title>Chromosome-level genome assembly of Phrynocephalus forsythii using third-generation DNA sequencing and Hi-C analysis.</title>
        <authorList>
            <person name="Qi Y."/>
            <person name="Zhao W."/>
            <person name="Zhao Y."/>
            <person name="Niu C."/>
            <person name="Cao S."/>
            <person name="Zhang Y."/>
        </authorList>
    </citation>
    <scope>NUCLEOTIDE SEQUENCE</scope>
    <source>
        <tissue evidence="1">Muscle</tissue>
    </source>
</reference>
<proteinExistence type="predicted"/>
<accession>A0A9Q0XL27</accession>
<keyword evidence="2" id="KW-1185">Reference proteome</keyword>
<feature type="non-terminal residue" evidence="1">
    <location>
        <position position="87"/>
    </location>
</feature>
<sequence>MYLFNIIPEIIHKKYKYMLIHIFTAARLVCAKKWKNQENPTTEDLVKKLFDIVEMDSLSEALRNNLRSFILESWRKLGSEARMKEDK</sequence>
<dbReference type="Proteomes" id="UP001142489">
    <property type="component" value="Unassembled WGS sequence"/>
</dbReference>
<dbReference type="AlphaFoldDB" id="A0A9Q0XL27"/>
<dbReference type="OrthoDB" id="10290789at2759"/>
<organism evidence="1 2">
    <name type="scientific">Phrynocephalus forsythii</name>
    <dbReference type="NCBI Taxonomy" id="171643"/>
    <lineage>
        <taxon>Eukaryota</taxon>
        <taxon>Metazoa</taxon>
        <taxon>Chordata</taxon>
        <taxon>Craniata</taxon>
        <taxon>Vertebrata</taxon>
        <taxon>Euteleostomi</taxon>
        <taxon>Lepidosauria</taxon>
        <taxon>Squamata</taxon>
        <taxon>Bifurcata</taxon>
        <taxon>Unidentata</taxon>
        <taxon>Episquamata</taxon>
        <taxon>Toxicofera</taxon>
        <taxon>Iguania</taxon>
        <taxon>Acrodonta</taxon>
        <taxon>Agamidae</taxon>
        <taxon>Agaminae</taxon>
        <taxon>Phrynocephalus</taxon>
    </lineage>
</organism>
<name>A0A9Q0XL27_9SAUR</name>